<sequence>MKKLLIASVATAGLLGSVAAHADMYGQVKLGSADLTLSDNAVVGSVVVGKSVSGYENFALEAELMVTLKDAEETWSNPWAGDVKVEGSATTLGGYGVYNFTQLSDTLVPFVRLGLVYLDIEAKASNSTVSVSEDDSSIKVGFGAGIRYNLNDQFGIVGDYTSVDDADILNIGLQYNF</sequence>
<dbReference type="InterPro" id="IPR011250">
    <property type="entry name" value="OMP/PagP_B-barrel"/>
</dbReference>
<gene>
    <name evidence="4" type="ORF">AAGT77_20810</name>
</gene>
<proteinExistence type="predicted"/>
<feature type="domain" description="Outer membrane protein beta-barrel" evidence="3">
    <location>
        <begin position="21"/>
        <end position="177"/>
    </location>
</feature>
<accession>A0ABZ3E946</accession>
<dbReference type="Proteomes" id="UP001445268">
    <property type="component" value="Plasmid unnamed2"/>
</dbReference>
<keyword evidence="1 2" id="KW-0732">Signal</keyword>
<dbReference type="SUPFAM" id="SSF56925">
    <property type="entry name" value="OMPA-like"/>
    <property type="match status" value="1"/>
</dbReference>
<evidence type="ECO:0000313" key="5">
    <source>
        <dbReference type="Proteomes" id="UP001445268"/>
    </source>
</evidence>
<evidence type="ECO:0000259" key="3">
    <source>
        <dbReference type="Pfam" id="PF13505"/>
    </source>
</evidence>
<keyword evidence="4" id="KW-0614">Plasmid</keyword>
<evidence type="ECO:0000313" key="4">
    <source>
        <dbReference type="EMBL" id="XAF56198.1"/>
    </source>
</evidence>
<keyword evidence="5" id="KW-1185">Reference proteome</keyword>
<feature type="signal peptide" evidence="2">
    <location>
        <begin position="1"/>
        <end position="22"/>
    </location>
</feature>
<dbReference type="EMBL" id="CP152382">
    <property type="protein sequence ID" value="XAF56198.1"/>
    <property type="molecule type" value="Genomic_DNA"/>
</dbReference>
<evidence type="ECO:0000256" key="1">
    <source>
        <dbReference type="ARBA" id="ARBA00022729"/>
    </source>
</evidence>
<reference evidence="4 5" key="1">
    <citation type="submission" date="2024-04" db="EMBL/GenBank/DDBJ databases">
        <title>Marinobacter sp. SBY-1.</title>
        <authorList>
            <person name="Pan C."/>
        </authorList>
    </citation>
    <scope>NUCLEOTIDE SEQUENCE [LARGE SCALE GENOMIC DNA]</scope>
    <source>
        <strain evidence="4 5">SBY-1</strain>
        <plasmid evidence="4 5">unnamed2</plasmid>
    </source>
</reference>
<protein>
    <submittedName>
        <fullName evidence="4">Outer membrane beta-barrel protein</fullName>
    </submittedName>
</protein>
<geneLocation type="plasmid" evidence="4 5">
    <name>unnamed2</name>
</geneLocation>
<evidence type="ECO:0000256" key="2">
    <source>
        <dbReference type="SAM" id="SignalP"/>
    </source>
</evidence>
<dbReference type="Pfam" id="PF13505">
    <property type="entry name" value="OMP_b-brl"/>
    <property type="match status" value="1"/>
</dbReference>
<feature type="chain" id="PRO_5045781838" evidence="2">
    <location>
        <begin position="23"/>
        <end position="177"/>
    </location>
</feature>
<dbReference type="RefSeq" id="WP_342632746.1">
    <property type="nucleotide sequence ID" value="NZ_CP152382.1"/>
</dbReference>
<organism evidence="4 5">
    <name type="scientific">Marinobacter alkaliphilus</name>
    <dbReference type="NCBI Taxonomy" id="254719"/>
    <lineage>
        <taxon>Bacteria</taxon>
        <taxon>Pseudomonadati</taxon>
        <taxon>Pseudomonadota</taxon>
        <taxon>Gammaproteobacteria</taxon>
        <taxon>Pseudomonadales</taxon>
        <taxon>Marinobacteraceae</taxon>
        <taxon>Marinobacter</taxon>
    </lineage>
</organism>
<name>A0ABZ3E946_9GAMM</name>
<dbReference type="Gene3D" id="2.40.160.20">
    <property type="match status" value="1"/>
</dbReference>
<dbReference type="InterPro" id="IPR027385">
    <property type="entry name" value="Beta-barrel_OMP"/>
</dbReference>